<accession>A0ABQ1X8A7</accession>
<proteinExistence type="predicted"/>
<protein>
    <submittedName>
        <fullName evidence="1">Toxin RelE</fullName>
    </submittedName>
</protein>
<dbReference type="RefSeq" id="WP_188559950.1">
    <property type="nucleotide sequence ID" value="NZ_BMGS01000022.1"/>
</dbReference>
<keyword evidence="2" id="KW-1185">Reference proteome</keyword>
<reference evidence="2" key="1">
    <citation type="journal article" date="2019" name="Int. J. Syst. Evol. Microbiol.">
        <title>The Global Catalogue of Microorganisms (GCM) 10K type strain sequencing project: providing services to taxonomists for standard genome sequencing and annotation.</title>
        <authorList>
            <consortium name="The Broad Institute Genomics Platform"/>
            <consortium name="The Broad Institute Genome Sequencing Center for Infectious Disease"/>
            <person name="Wu L."/>
            <person name="Ma J."/>
        </authorList>
    </citation>
    <scope>NUCLEOTIDE SEQUENCE [LARGE SCALE GENOMIC DNA]</scope>
    <source>
        <strain evidence="2">CGMCC 1.12990</strain>
    </source>
</reference>
<dbReference type="InterPro" id="IPR018669">
    <property type="entry name" value="Toxin_HigB"/>
</dbReference>
<dbReference type="Pfam" id="PF09907">
    <property type="entry name" value="HigB_toxin"/>
    <property type="match status" value="1"/>
</dbReference>
<evidence type="ECO:0000313" key="2">
    <source>
        <dbReference type="Proteomes" id="UP000601361"/>
    </source>
</evidence>
<gene>
    <name evidence="1" type="ORF">GCM10011378_43310</name>
</gene>
<organism evidence="1 2">
    <name type="scientific">Hymenobacter glacieicola</name>
    <dbReference type="NCBI Taxonomy" id="1562124"/>
    <lineage>
        <taxon>Bacteria</taxon>
        <taxon>Pseudomonadati</taxon>
        <taxon>Bacteroidota</taxon>
        <taxon>Cytophagia</taxon>
        <taxon>Cytophagales</taxon>
        <taxon>Hymenobacteraceae</taxon>
        <taxon>Hymenobacter</taxon>
    </lineage>
</organism>
<evidence type="ECO:0000313" key="1">
    <source>
        <dbReference type="EMBL" id="GGG62498.1"/>
    </source>
</evidence>
<dbReference type="EMBL" id="BMGS01000022">
    <property type="protein sequence ID" value="GGG62498.1"/>
    <property type="molecule type" value="Genomic_DNA"/>
</dbReference>
<comment type="caution">
    <text evidence="1">The sequence shown here is derived from an EMBL/GenBank/DDBJ whole genome shotgun (WGS) entry which is preliminary data.</text>
</comment>
<sequence>MQVLAKRAFREYAAKHPAVAAELFDIYNEIVAAEWEKGADVRAWDPSADYVGGDRWVINVGRNRHRLVVRIFFPAKQVYVRFLGTHAEYDRISDITTV</sequence>
<name>A0ABQ1X8A7_9BACT</name>
<dbReference type="Proteomes" id="UP000601361">
    <property type="component" value="Unassembled WGS sequence"/>
</dbReference>